<dbReference type="EMBL" id="CP144752">
    <property type="protein sequence ID" value="WVZ88628.1"/>
    <property type="molecule type" value="Genomic_DNA"/>
</dbReference>
<proteinExistence type="predicted"/>
<keyword evidence="3" id="KW-1185">Reference proteome</keyword>
<feature type="domain" description="Reverse transcriptase zinc-binding" evidence="1">
    <location>
        <begin position="15"/>
        <end position="115"/>
    </location>
</feature>
<sequence length="254" mass="29126">MDDVPAWNEDKRGLFSVKSAYRVQLEVQRRNSSSGIATSSRGAIMGEREWKSLWNLKCPGKIKHFCWRLAHNSLALRLNLQGRGMDIDTRCVVCSYQVEDGSHLFLHCKQIREVWLALGIEKEREILCGTRSAAEMVSECMHMEEHKKLVIITLLWNWWNERNRRREGEKGRSVAELAFITTSQVHGFASVNARMSHSEPATRHRAGRWTPPERNVIKLNIDGAFCPRRKTGSWGFMFRDFEGEVIAAAAGNMP</sequence>
<dbReference type="AlphaFoldDB" id="A0AAQ3UCD3"/>
<protein>
    <recommendedName>
        <fullName evidence="1">Reverse transcriptase zinc-binding domain-containing protein</fullName>
    </recommendedName>
</protein>
<accession>A0AAQ3UCD3</accession>
<organism evidence="2 3">
    <name type="scientific">Paspalum notatum var. saurae</name>
    <dbReference type="NCBI Taxonomy" id="547442"/>
    <lineage>
        <taxon>Eukaryota</taxon>
        <taxon>Viridiplantae</taxon>
        <taxon>Streptophyta</taxon>
        <taxon>Embryophyta</taxon>
        <taxon>Tracheophyta</taxon>
        <taxon>Spermatophyta</taxon>
        <taxon>Magnoliopsida</taxon>
        <taxon>Liliopsida</taxon>
        <taxon>Poales</taxon>
        <taxon>Poaceae</taxon>
        <taxon>PACMAD clade</taxon>
        <taxon>Panicoideae</taxon>
        <taxon>Andropogonodae</taxon>
        <taxon>Paspaleae</taxon>
        <taxon>Paspalinae</taxon>
        <taxon>Paspalum</taxon>
    </lineage>
</organism>
<evidence type="ECO:0000259" key="1">
    <source>
        <dbReference type="Pfam" id="PF13966"/>
    </source>
</evidence>
<dbReference type="InterPro" id="IPR026960">
    <property type="entry name" value="RVT-Znf"/>
</dbReference>
<evidence type="ECO:0000313" key="3">
    <source>
        <dbReference type="Proteomes" id="UP001341281"/>
    </source>
</evidence>
<dbReference type="Proteomes" id="UP001341281">
    <property type="component" value="Chromosome 08"/>
</dbReference>
<reference evidence="2 3" key="1">
    <citation type="submission" date="2024-02" db="EMBL/GenBank/DDBJ databases">
        <title>High-quality chromosome-scale genome assembly of Pensacola bahiagrass (Paspalum notatum Flugge var. saurae).</title>
        <authorList>
            <person name="Vega J.M."/>
            <person name="Podio M."/>
            <person name="Orjuela J."/>
            <person name="Siena L.A."/>
            <person name="Pessino S.C."/>
            <person name="Combes M.C."/>
            <person name="Mariac C."/>
            <person name="Albertini E."/>
            <person name="Pupilli F."/>
            <person name="Ortiz J.P.A."/>
            <person name="Leblanc O."/>
        </authorList>
    </citation>
    <scope>NUCLEOTIDE SEQUENCE [LARGE SCALE GENOMIC DNA]</scope>
    <source>
        <strain evidence="2">R1</strain>
        <tissue evidence="2">Leaf</tissue>
    </source>
</reference>
<gene>
    <name evidence="2" type="ORF">U9M48_035126</name>
</gene>
<dbReference type="Pfam" id="PF13966">
    <property type="entry name" value="zf-RVT"/>
    <property type="match status" value="1"/>
</dbReference>
<name>A0AAQ3UCD3_PASNO</name>
<evidence type="ECO:0000313" key="2">
    <source>
        <dbReference type="EMBL" id="WVZ88628.1"/>
    </source>
</evidence>